<keyword evidence="5 6" id="KW-0143">Chaperone</keyword>
<gene>
    <name evidence="6" type="primary">secB</name>
    <name evidence="8" type="ORF">B5C34_01495</name>
</gene>
<accession>A0A219B297</accession>
<evidence type="ECO:0000256" key="1">
    <source>
        <dbReference type="ARBA" id="ARBA00009990"/>
    </source>
</evidence>
<dbReference type="GO" id="GO:0051082">
    <property type="term" value="F:unfolded protein binding"/>
    <property type="evidence" value="ECO:0007669"/>
    <property type="project" value="InterPro"/>
</dbReference>
<evidence type="ECO:0000313" key="9">
    <source>
        <dbReference type="Proteomes" id="UP000198462"/>
    </source>
</evidence>
<keyword evidence="4 6" id="KW-0811">Translocation</keyword>
<organism evidence="8 9">
    <name type="scientific">Pacificimonas flava</name>
    <dbReference type="NCBI Taxonomy" id="1234595"/>
    <lineage>
        <taxon>Bacteria</taxon>
        <taxon>Pseudomonadati</taxon>
        <taxon>Pseudomonadota</taxon>
        <taxon>Alphaproteobacteria</taxon>
        <taxon>Sphingomonadales</taxon>
        <taxon>Sphingosinicellaceae</taxon>
        <taxon>Pacificimonas</taxon>
    </lineage>
</organism>
<feature type="compositionally biased region" description="Gly residues" evidence="7">
    <location>
        <begin position="165"/>
        <end position="178"/>
    </location>
</feature>
<dbReference type="GO" id="GO:0051262">
    <property type="term" value="P:protein tetramerization"/>
    <property type="evidence" value="ECO:0007669"/>
    <property type="project" value="InterPro"/>
</dbReference>
<evidence type="ECO:0000256" key="3">
    <source>
        <dbReference type="ARBA" id="ARBA00022927"/>
    </source>
</evidence>
<evidence type="ECO:0000256" key="2">
    <source>
        <dbReference type="ARBA" id="ARBA00022448"/>
    </source>
</evidence>
<dbReference type="Proteomes" id="UP000198462">
    <property type="component" value="Unassembled WGS sequence"/>
</dbReference>
<evidence type="ECO:0000313" key="8">
    <source>
        <dbReference type="EMBL" id="OWV32253.1"/>
    </source>
</evidence>
<dbReference type="Gene3D" id="3.10.420.10">
    <property type="entry name" value="SecB-like"/>
    <property type="match status" value="1"/>
</dbReference>
<keyword evidence="9" id="KW-1185">Reference proteome</keyword>
<dbReference type="InterPro" id="IPR035958">
    <property type="entry name" value="SecB-like_sf"/>
</dbReference>
<comment type="function">
    <text evidence="6">One of the proteins required for the normal export of preproteins out of the cell cytoplasm. It is a molecular chaperone that binds to a subset of precursor proteins, maintaining them in a translocation-competent state. It also specifically binds to its receptor SecA.</text>
</comment>
<dbReference type="PANTHER" id="PTHR36918">
    <property type="match status" value="1"/>
</dbReference>
<dbReference type="PRINTS" id="PR01594">
    <property type="entry name" value="SECBCHAPRONE"/>
</dbReference>
<evidence type="ECO:0000256" key="6">
    <source>
        <dbReference type="HAMAP-Rule" id="MF_00821"/>
    </source>
</evidence>
<name>A0A219B297_9SPHN</name>
<keyword evidence="6" id="KW-0963">Cytoplasm</keyword>
<dbReference type="HAMAP" id="MF_00821">
    <property type="entry name" value="SecB"/>
    <property type="match status" value="1"/>
</dbReference>
<dbReference type="Pfam" id="PF02556">
    <property type="entry name" value="SecB"/>
    <property type="match status" value="1"/>
</dbReference>
<keyword evidence="3 6" id="KW-0653">Protein transport</keyword>
<dbReference type="GO" id="GO:0015031">
    <property type="term" value="P:protein transport"/>
    <property type="evidence" value="ECO:0007669"/>
    <property type="project" value="UniProtKB-UniRule"/>
</dbReference>
<comment type="similarity">
    <text evidence="1 6">Belongs to the SecB family.</text>
</comment>
<dbReference type="InterPro" id="IPR003708">
    <property type="entry name" value="SecB"/>
</dbReference>
<proteinExistence type="inferred from homology"/>
<dbReference type="NCBIfam" id="NF004392">
    <property type="entry name" value="PRK05751.1-3"/>
    <property type="match status" value="1"/>
</dbReference>
<keyword evidence="2 6" id="KW-0813">Transport</keyword>
<reference evidence="9" key="1">
    <citation type="submission" date="2017-05" db="EMBL/GenBank/DDBJ databases">
        <authorList>
            <person name="Lin X."/>
        </authorList>
    </citation>
    <scope>NUCLEOTIDE SEQUENCE [LARGE SCALE GENOMIC DNA]</scope>
    <source>
        <strain evidence="9">JLT2012</strain>
    </source>
</reference>
<feature type="region of interest" description="Disordered" evidence="7">
    <location>
        <begin position="1"/>
        <end position="20"/>
    </location>
</feature>
<dbReference type="RefSeq" id="WP_088711052.1">
    <property type="nucleotide sequence ID" value="NZ_NFZT01000001.1"/>
</dbReference>
<comment type="caution">
    <text evidence="8">The sequence shown here is derived from an EMBL/GenBank/DDBJ whole genome shotgun (WGS) entry which is preliminary data.</text>
</comment>
<dbReference type="EMBL" id="NFZT01000001">
    <property type="protein sequence ID" value="OWV32253.1"/>
    <property type="molecule type" value="Genomic_DNA"/>
</dbReference>
<dbReference type="SUPFAM" id="SSF54611">
    <property type="entry name" value="SecB-like"/>
    <property type="match status" value="1"/>
</dbReference>
<dbReference type="GO" id="GO:0005737">
    <property type="term" value="C:cytoplasm"/>
    <property type="evidence" value="ECO:0007669"/>
    <property type="project" value="UniProtKB-SubCell"/>
</dbReference>
<dbReference type="AlphaFoldDB" id="A0A219B297"/>
<comment type="subunit">
    <text evidence="6">Homotetramer, a dimer of dimers. One homotetramer interacts with 1 SecA dimer.</text>
</comment>
<dbReference type="PANTHER" id="PTHR36918:SF1">
    <property type="entry name" value="PROTEIN-EXPORT PROTEIN SECB"/>
    <property type="match status" value="1"/>
</dbReference>
<evidence type="ECO:0000256" key="7">
    <source>
        <dbReference type="SAM" id="MobiDB-lite"/>
    </source>
</evidence>
<dbReference type="OrthoDB" id="9795145at2"/>
<evidence type="ECO:0000256" key="5">
    <source>
        <dbReference type="ARBA" id="ARBA00023186"/>
    </source>
</evidence>
<protein>
    <recommendedName>
        <fullName evidence="6">Protein-export protein SecB</fullName>
    </recommendedName>
</protein>
<evidence type="ECO:0000256" key="4">
    <source>
        <dbReference type="ARBA" id="ARBA00023010"/>
    </source>
</evidence>
<sequence>MADEQPQQPEGAAPDQQQPLGIEIMAQYVKDLSFENPNAPESLSQHAGQPAIDIGVSVAVNEKGALSEGAYEVILHLKADAKTDEGQKTAFVIELAYGALFRLQNVPQNLLNFVLLAEAPRLIFPYARRVFADAVRDGGFPPLMLEPIDFMKLAQQQMAQQGGQPENGGGQQGGGSQDGGETPNIILPS</sequence>
<dbReference type="NCBIfam" id="TIGR00809">
    <property type="entry name" value="secB"/>
    <property type="match status" value="1"/>
</dbReference>
<comment type="subcellular location">
    <subcellularLocation>
        <location evidence="6">Cytoplasm</location>
    </subcellularLocation>
</comment>
<dbReference type="GO" id="GO:0006457">
    <property type="term" value="P:protein folding"/>
    <property type="evidence" value="ECO:0007669"/>
    <property type="project" value="UniProtKB-UniRule"/>
</dbReference>
<feature type="region of interest" description="Disordered" evidence="7">
    <location>
        <begin position="156"/>
        <end position="189"/>
    </location>
</feature>